<dbReference type="InterPro" id="IPR052177">
    <property type="entry name" value="Divisome_Glycosyl_Hydrolase"/>
</dbReference>
<dbReference type="RefSeq" id="WP_202104462.1">
    <property type="nucleotide sequence ID" value="NZ_JAERTY010000010.1"/>
</dbReference>
<name>A0ABS1R7W5_9SPHI</name>
<evidence type="ECO:0000259" key="2">
    <source>
        <dbReference type="Pfam" id="PF02638"/>
    </source>
</evidence>
<reference evidence="3 4" key="1">
    <citation type="submission" date="2021-01" db="EMBL/GenBank/DDBJ databases">
        <title>C459-1 draft genome sequence.</title>
        <authorList>
            <person name="Zhang X.-F."/>
        </authorList>
    </citation>
    <scope>NUCLEOTIDE SEQUENCE [LARGE SCALE GENOMIC DNA]</scope>
    <source>
        <strain evidence="4">C459-1</strain>
    </source>
</reference>
<dbReference type="SUPFAM" id="SSF51445">
    <property type="entry name" value="(Trans)glycosidases"/>
    <property type="match status" value="1"/>
</dbReference>
<evidence type="ECO:0000313" key="4">
    <source>
        <dbReference type="Proteomes" id="UP000625283"/>
    </source>
</evidence>
<accession>A0ABS1R7W5</accession>
<evidence type="ECO:0000256" key="1">
    <source>
        <dbReference type="ARBA" id="ARBA00022729"/>
    </source>
</evidence>
<dbReference type="Gene3D" id="3.20.20.80">
    <property type="entry name" value="Glycosidases"/>
    <property type="match status" value="1"/>
</dbReference>
<keyword evidence="1" id="KW-0732">Signal</keyword>
<dbReference type="InterPro" id="IPR017853">
    <property type="entry name" value="GH"/>
</dbReference>
<comment type="caution">
    <text evidence="3">The sequence shown here is derived from an EMBL/GenBank/DDBJ whole genome shotgun (WGS) entry which is preliminary data.</text>
</comment>
<dbReference type="PANTHER" id="PTHR43405">
    <property type="entry name" value="GLYCOSYL HYDROLASE DIGH"/>
    <property type="match status" value="1"/>
</dbReference>
<dbReference type="PANTHER" id="PTHR43405:SF1">
    <property type="entry name" value="GLYCOSYL HYDROLASE DIGH"/>
    <property type="match status" value="1"/>
</dbReference>
<dbReference type="Proteomes" id="UP000625283">
    <property type="component" value="Unassembled WGS sequence"/>
</dbReference>
<keyword evidence="4" id="KW-1185">Reference proteome</keyword>
<organism evidence="3 4">
    <name type="scientific">Sphingobacterium faecale</name>
    <dbReference type="NCBI Taxonomy" id="2803775"/>
    <lineage>
        <taxon>Bacteria</taxon>
        <taxon>Pseudomonadati</taxon>
        <taxon>Bacteroidota</taxon>
        <taxon>Sphingobacteriia</taxon>
        <taxon>Sphingobacteriales</taxon>
        <taxon>Sphingobacteriaceae</taxon>
        <taxon>Sphingobacterium</taxon>
    </lineage>
</organism>
<dbReference type="EMBL" id="JAERTY010000010">
    <property type="protein sequence ID" value="MBL1410773.1"/>
    <property type="molecule type" value="Genomic_DNA"/>
</dbReference>
<evidence type="ECO:0000313" key="3">
    <source>
        <dbReference type="EMBL" id="MBL1410773.1"/>
    </source>
</evidence>
<gene>
    <name evidence="3" type="ORF">JKG61_18595</name>
</gene>
<protein>
    <submittedName>
        <fullName evidence="3">Family 10 glycosylhydrolase</fullName>
    </submittedName>
</protein>
<sequence>MNKIYSFFVLLIATSLFLESCKKGGGGIDEVGPGPDGGQKELILPQKEMRGAWIATVWALDWPRTADFQDVTYDVTIQKESYKAMLDMLKSKGFNTVFVQVRGMGDAFYNSSYEPWSASISGVRGKDPGYDALQFMIDEAHSRGLEFHAWINPYRISTRASAASVYPALHSSVDPSWVVDHEKIRIYNPALPAVRQRLADIVKDIVTKYNVDGLHMDDYFYPDPASAGVMKADDTDFQQYKGSFTDIKAWRRDNVDKAIQLIFNTIKDNKPQVVFSISPAASKDYNYNTLYADLGKWCKEGWVDILIPQLYQEIGNSANDYKLNLAIWSQYSYNARLVIGHALYKFGVQESPQAFQSTQELVNQFELSKKNAKAVGSVMYSARDVYYNRKGITDQLSQLYSHKAIIPFAGRQVAAPSTTPANVVLSGNELSWATQSGSNIRYAIYYFADLEKEGTLIDVVTSNKVNVAENGYYSVTSLNVDHLESKPSSPIRKQ</sequence>
<dbReference type="InterPro" id="IPR003790">
    <property type="entry name" value="GHL10"/>
</dbReference>
<proteinExistence type="predicted"/>
<feature type="domain" description="Glycosyl hydrolase-like 10" evidence="2">
    <location>
        <begin position="48"/>
        <end position="347"/>
    </location>
</feature>
<dbReference type="Pfam" id="PF02638">
    <property type="entry name" value="GHL10"/>
    <property type="match status" value="1"/>
</dbReference>